<dbReference type="SMART" id="SM00824">
    <property type="entry name" value="PKS_TE"/>
    <property type="match status" value="1"/>
</dbReference>
<dbReference type="InterPro" id="IPR036736">
    <property type="entry name" value="ACP-like_sf"/>
</dbReference>
<dbReference type="InterPro" id="IPR030918">
    <property type="entry name" value="PT_fungal_PKS"/>
</dbReference>
<evidence type="ECO:0000256" key="4">
    <source>
        <dbReference type="PROSITE-ProRule" id="PRU01363"/>
    </source>
</evidence>
<dbReference type="InterPro" id="IPR016039">
    <property type="entry name" value="Thiolase-like"/>
</dbReference>
<dbReference type="InterPro" id="IPR001031">
    <property type="entry name" value="Thioesterase"/>
</dbReference>
<dbReference type="SMART" id="SM01294">
    <property type="entry name" value="PKS_PP_betabranch"/>
    <property type="match status" value="1"/>
</dbReference>
<dbReference type="InterPro" id="IPR020841">
    <property type="entry name" value="PKS_Beta-ketoAc_synthase_dom"/>
</dbReference>
<dbReference type="Proteomes" id="UP000504636">
    <property type="component" value="Unplaced"/>
</dbReference>
<evidence type="ECO:0000256" key="3">
    <source>
        <dbReference type="ARBA" id="ARBA00022679"/>
    </source>
</evidence>
<accession>A0A6A6Y617</accession>
<evidence type="ECO:0000259" key="7">
    <source>
        <dbReference type="PROSITE" id="PS52004"/>
    </source>
</evidence>
<keyword evidence="3" id="KW-0808">Transferase</keyword>
<dbReference type="OrthoDB" id="329835at2759"/>
<protein>
    <submittedName>
        <fullName evidence="9 11">Conidial yellow pigment biosynthesis polyketide synthase</fullName>
    </submittedName>
</protein>
<dbReference type="GeneID" id="54465478"/>
<dbReference type="NCBIfam" id="TIGR04532">
    <property type="entry name" value="PT_fungal_PKS"/>
    <property type="match status" value="1"/>
</dbReference>
<dbReference type="InterPro" id="IPR020806">
    <property type="entry name" value="PKS_PP-bd"/>
</dbReference>
<feature type="region of interest" description="Disordered" evidence="5">
    <location>
        <begin position="1632"/>
        <end position="1667"/>
    </location>
</feature>
<dbReference type="Pfam" id="PF00698">
    <property type="entry name" value="Acyl_transf_1"/>
    <property type="match status" value="1"/>
</dbReference>
<dbReference type="Pfam" id="PF00975">
    <property type="entry name" value="Thioesterase"/>
    <property type="match status" value="1"/>
</dbReference>
<evidence type="ECO:0000313" key="11">
    <source>
        <dbReference type="RefSeq" id="XP_033571084.1"/>
    </source>
</evidence>
<dbReference type="SUPFAM" id="SSF47336">
    <property type="entry name" value="ACP-like"/>
    <property type="match status" value="1"/>
</dbReference>
<keyword evidence="1" id="KW-0596">Phosphopantetheine</keyword>
<dbReference type="InterPro" id="IPR016036">
    <property type="entry name" value="Malonyl_transacylase_ACP-bd"/>
</dbReference>
<dbReference type="SUPFAM" id="SSF53474">
    <property type="entry name" value="alpha/beta-Hydrolases"/>
    <property type="match status" value="1"/>
</dbReference>
<reference evidence="11" key="3">
    <citation type="submission" date="2025-04" db="UniProtKB">
        <authorList>
            <consortium name="RefSeq"/>
        </authorList>
    </citation>
    <scope>IDENTIFICATION</scope>
    <source>
        <strain evidence="11">CBS 304.34</strain>
    </source>
</reference>
<dbReference type="InterPro" id="IPR014043">
    <property type="entry name" value="Acyl_transferase_dom"/>
</dbReference>
<dbReference type="Pfam" id="PF02801">
    <property type="entry name" value="Ketoacyl-synt_C"/>
    <property type="match status" value="1"/>
</dbReference>
<dbReference type="PROSITE" id="PS52004">
    <property type="entry name" value="KS3_2"/>
    <property type="match status" value="1"/>
</dbReference>
<dbReference type="InterPro" id="IPR029058">
    <property type="entry name" value="AB_hydrolase_fold"/>
</dbReference>
<dbReference type="SMART" id="SM00827">
    <property type="entry name" value="PKS_AT"/>
    <property type="match status" value="1"/>
</dbReference>
<dbReference type="InterPro" id="IPR014031">
    <property type="entry name" value="Ketoacyl_synth_C"/>
</dbReference>
<dbReference type="InterPro" id="IPR006162">
    <property type="entry name" value="Ppantetheine_attach_site"/>
</dbReference>
<dbReference type="Pfam" id="PF00550">
    <property type="entry name" value="PP-binding"/>
    <property type="match status" value="1"/>
</dbReference>
<evidence type="ECO:0000313" key="10">
    <source>
        <dbReference type="Proteomes" id="UP000504636"/>
    </source>
</evidence>
<evidence type="ECO:0000256" key="1">
    <source>
        <dbReference type="ARBA" id="ARBA00022450"/>
    </source>
</evidence>
<dbReference type="Pfam" id="PF22621">
    <property type="entry name" value="CurL-like_PKS_C"/>
    <property type="match status" value="1"/>
</dbReference>
<dbReference type="PROSITE" id="PS00012">
    <property type="entry name" value="PHOSPHOPANTETHEINE"/>
    <property type="match status" value="1"/>
</dbReference>
<reference evidence="9 11" key="1">
    <citation type="journal article" date="2020" name="Stud. Mycol.">
        <title>101 Dothideomycetes genomes: a test case for predicting lifestyles and emergence of pathogens.</title>
        <authorList>
            <person name="Haridas S."/>
            <person name="Albert R."/>
            <person name="Binder M."/>
            <person name="Bloem J."/>
            <person name="Labutti K."/>
            <person name="Salamov A."/>
            <person name="Andreopoulos B."/>
            <person name="Baker S."/>
            <person name="Barry K."/>
            <person name="Bills G."/>
            <person name="Bluhm B."/>
            <person name="Cannon C."/>
            <person name="Castanera R."/>
            <person name="Culley D."/>
            <person name="Daum C."/>
            <person name="Ezra D."/>
            <person name="Gonzalez J."/>
            <person name="Henrissat B."/>
            <person name="Kuo A."/>
            <person name="Liang C."/>
            <person name="Lipzen A."/>
            <person name="Lutzoni F."/>
            <person name="Magnuson J."/>
            <person name="Mondo S."/>
            <person name="Nolan M."/>
            <person name="Ohm R."/>
            <person name="Pangilinan J."/>
            <person name="Park H.-J."/>
            <person name="Ramirez L."/>
            <person name="Alfaro M."/>
            <person name="Sun H."/>
            <person name="Tritt A."/>
            <person name="Yoshinaga Y."/>
            <person name="Zwiers L.-H."/>
            <person name="Turgeon B."/>
            <person name="Goodwin S."/>
            <person name="Spatafora J."/>
            <person name="Crous P."/>
            <person name="Grigoriev I."/>
        </authorList>
    </citation>
    <scope>NUCLEOTIDE SEQUENCE</scope>
    <source>
        <strain evidence="9 11">CBS 304.34</strain>
    </source>
</reference>
<dbReference type="Gene3D" id="3.10.129.110">
    <property type="entry name" value="Polyketide synthase dehydratase"/>
    <property type="match status" value="1"/>
</dbReference>
<name>A0A6A6Y617_9PEZI</name>
<dbReference type="InterPro" id="IPR014030">
    <property type="entry name" value="Ketoacyl_synth_N"/>
</dbReference>
<comment type="caution">
    <text evidence="4">Lacks conserved residue(s) required for the propagation of feature annotation.</text>
</comment>
<dbReference type="GO" id="GO:0004312">
    <property type="term" value="F:fatty acid synthase activity"/>
    <property type="evidence" value="ECO:0007669"/>
    <property type="project" value="TreeGrafter"/>
</dbReference>
<evidence type="ECO:0000256" key="5">
    <source>
        <dbReference type="SAM" id="MobiDB-lite"/>
    </source>
</evidence>
<dbReference type="Pfam" id="PF00109">
    <property type="entry name" value="ketoacyl-synt"/>
    <property type="match status" value="1"/>
</dbReference>
<keyword evidence="2" id="KW-0597">Phosphoprotein</keyword>
<dbReference type="Gene3D" id="3.40.50.1820">
    <property type="entry name" value="alpha/beta hydrolase"/>
    <property type="match status" value="1"/>
</dbReference>
<feature type="domain" description="Carrier" evidence="6">
    <location>
        <begin position="1556"/>
        <end position="1632"/>
    </location>
</feature>
<organism evidence="9">
    <name type="scientific">Mytilinidion resinicola</name>
    <dbReference type="NCBI Taxonomy" id="574789"/>
    <lineage>
        <taxon>Eukaryota</taxon>
        <taxon>Fungi</taxon>
        <taxon>Dikarya</taxon>
        <taxon>Ascomycota</taxon>
        <taxon>Pezizomycotina</taxon>
        <taxon>Dothideomycetes</taxon>
        <taxon>Pleosporomycetidae</taxon>
        <taxon>Mytilinidiales</taxon>
        <taxon>Mytilinidiaceae</taxon>
        <taxon>Mytilinidion</taxon>
    </lineage>
</organism>
<feature type="region of interest" description="C-terminal hotdog fold" evidence="4">
    <location>
        <begin position="1353"/>
        <end position="1502"/>
    </location>
</feature>
<feature type="domain" description="PKS/mFAS DH" evidence="8">
    <location>
        <begin position="1188"/>
        <end position="1502"/>
    </location>
</feature>
<dbReference type="InterPro" id="IPR001227">
    <property type="entry name" value="Ac_transferase_dom_sf"/>
</dbReference>
<feature type="region of interest" description="N-terminal hotdog fold" evidence="4">
    <location>
        <begin position="1188"/>
        <end position="1324"/>
    </location>
</feature>
<sequence>MGSTQPTVFLFGDVTDPWVDGMDYVCRQATTTPWLQGFLEDLFSAFKAEVKGMDRFLQESFGSCSSIQELAQKYRSGDEVGMVHGLLLYTVRAALLLKTANREPLLLNPGEGRPESHLVGISAGIFNAVPMATSGNFSTLYDACIEAGRVYARLCNLTLARSRAIEDRPGAWGWAVVDIAVNKLEKILEQFQTAKGVPSSKRVKIAITGYRWSTIIGPPSVLELVLGQCPELKRAPKNELTGIRAMQHSLDVSEADIDYVVGSSSLLSAPLRPGYKVWGIAGNDANATYPDWGHLLRAAALQTLSQRLDIVQTVGKLSAHLGSSQDVDVKMMGPSGHAAYLVTVLKAGLGMTTRHVSVDDDVASQSLSEGVREGAIAIVGMSGKGPGSENLEEFWNVIENGLDCHQEIPADRFNLDEYYCAKHGAVRSPGEMKCTMACRHGCFIKNPGHFDSKFFHISPREALLMDPVARLFLMSAYEALETAGYSAGQTRKAGVLSDTGNCKTYRDDADGYCRADFSGAIVLKRMEDAIAHNDNILAVIAASARNHSGNSTSITTSDANAQERLFTKALRNARLSPHDVSYVEMHGTGTQVGDKAEMGAVSRVFSPRPAGQPLTVGAIKANIGHSEAAAGMSSVLKSILMLRKGIIPPQAGMPHGMNPNLLKILQDDSGIVIPSEASEFKGVADKPKRILVNNFDAAGGNACVILEEYKQDADRQREIDPRSTHVITSSARTQSSYLANLRRLAAWLRANPNARIQDVAYSTTARRVQHPIRFAFAASSSQKAISELEAEISRTAGGATAFKSKPADVVFVFTGQGSHYAGMGAELYRTSPVFRRTVDMCVGICDSDKFPPFLDIITDSASDVSTKDAAQIQLAVVTLEIALTAFWRSTGIVPAMVMGHSLGEYAALHAAGVLSLADTLYLVGHRARLLLEQCEPNSRAMLSVSAPVATVRDRLAQFKNSSCGVACINSPSATVISGTTEDLAQMQAAITAQDAKTRTTMLSVPFAFHSSQMDAILHDYKALASGVTFEAPKIPVASTMLASVVDGPGVFNEGYLGMQTRQAVDFCGGLNAVKSALKNPFWLELGPGPVCSSFVRATLSPPPAKVNYTIDAKSSNWASISKTLAAAHTGGADVDWLQLHAPYESNLELLPLPTYAWDMKDYWITHTDKNRAQVTDATQAAALPEPFHGTTAQYLVEKTLSPKVQVTFRATISEHGFLGLIDGHKMQQIGLASGSVFSDAAAAVAKYTLEYSGRKDVTATHLTFHDPELLAPLTRDLVGIDGTLLSTATMESASADTVSVTFKATSKGGESHDLGSIRVKYRNPEKVQADLDRVSFFIKVKMEEQIRLCKEGSGHRMQPGVFYALFANAVEFSSDFRAVQEAYIANDFQEAAATVVLPPDPVGTRFTSSPYWGEGLLHLAGFMVNGNPSKPPQSTFVVMGYESVEQYAAVEPGKQYLTYTRISRWEKDTAFCAAYVFDPETSKIVMQAVDLRYQELKTAVWRHILGGQTVPQHQTAAPRAHKPAAKEVKNHDDLSAPLAAAPGEQRASKAQDGDKTPDAGEFQIIADTLATATGSDPSEFTDDTLVADVGVDSIMAIEVVAALKELGVDLPAGFVFEYPTIGDLRREFGGQAAEAPADDGSATPSSEDHDSLSLTPDDSVSSMSSSLVHVEKELPSPALEAEIDLSPPPSVRITLLQGRPNASKTPLYMIADGTGTVATYLHLRPFKSKQAVYGIDSPYFRCPSRMTSEVGIEGAAKLIVDALIKKHDTGPFQIGGYSAGCLVAFEVSRQLAAVGRKVDGLLLVDMCCPRSRRKDQQTLLAEDEFSYAVFETAVNRDGLWSTIGSSRDHFRAFFVAMNEYTPAPMTAAERPAKTAVIWAEKGLVNRVSDKPALLKELEGQGVPTKPYPGFMEDPKLGTFACLVPDKGEHLGPNGWDKYTGGEVLAMSVAGDHFELPMPGHVHLLQEQMEKAFAYFGSN</sequence>
<dbReference type="EMBL" id="MU003715">
    <property type="protein sequence ID" value="KAF2804120.1"/>
    <property type="molecule type" value="Genomic_DNA"/>
</dbReference>
<dbReference type="PROSITE" id="PS52019">
    <property type="entry name" value="PKS_MFAS_DH"/>
    <property type="match status" value="1"/>
</dbReference>
<dbReference type="RefSeq" id="XP_033571084.1">
    <property type="nucleotide sequence ID" value="XM_033724585.1"/>
</dbReference>
<dbReference type="Gene3D" id="3.40.366.10">
    <property type="entry name" value="Malonyl-Coenzyme A Acyl Carrier Protein, domain 2"/>
    <property type="match status" value="1"/>
</dbReference>
<dbReference type="CDD" id="cd00833">
    <property type="entry name" value="PKS"/>
    <property type="match status" value="1"/>
</dbReference>
<dbReference type="Gene3D" id="3.30.70.3290">
    <property type="match status" value="1"/>
</dbReference>
<dbReference type="PROSITE" id="PS50075">
    <property type="entry name" value="CARRIER"/>
    <property type="match status" value="1"/>
</dbReference>
<dbReference type="GO" id="GO:0031177">
    <property type="term" value="F:phosphopantetheine binding"/>
    <property type="evidence" value="ECO:0007669"/>
    <property type="project" value="InterPro"/>
</dbReference>
<dbReference type="InterPro" id="IPR050091">
    <property type="entry name" value="PKS_NRPS_Biosynth_Enz"/>
</dbReference>
<dbReference type="Pfam" id="PF16073">
    <property type="entry name" value="SAT"/>
    <property type="match status" value="1"/>
</dbReference>
<dbReference type="InterPro" id="IPR042104">
    <property type="entry name" value="PKS_dehydratase_sf"/>
</dbReference>
<dbReference type="PANTHER" id="PTHR43775:SF37">
    <property type="entry name" value="SI:DKEY-61P9.11"/>
    <property type="match status" value="1"/>
</dbReference>
<dbReference type="Gene3D" id="3.40.47.10">
    <property type="match status" value="2"/>
</dbReference>
<dbReference type="InterPro" id="IPR009081">
    <property type="entry name" value="PP-bd_ACP"/>
</dbReference>
<dbReference type="SUPFAM" id="SSF52151">
    <property type="entry name" value="FabD/lysophospholipase-like"/>
    <property type="match status" value="1"/>
</dbReference>
<evidence type="ECO:0000256" key="2">
    <source>
        <dbReference type="ARBA" id="ARBA00022553"/>
    </source>
</evidence>
<reference evidence="11" key="2">
    <citation type="submission" date="2020-04" db="EMBL/GenBank/DDBJ databases">
        <authorList>
            <consortium name="NCBI Genome Project"/>
        </authorList>
    </citation>
    <scope>NUCLEOTIDE SEQUENCE</scope>
    <source>
        <strain evidence="11">CBS 304.34</strain>
    </source>
</reference>
<evidence type="ECO:0000259" key="8">
    <source>
        <dbReference type="PROSITE" id="PS52019"/>
    </source>
</evidence>
<dbReference type="PANTHER" id="PTHR43775">
    <property type="entry name" value="FATTY ACID SYNTHASE"/>
    <property type="match status" value="1"/>
</dbReference>
<proteinExistence type="predicted"/>
<dbReference type="InterPro" id="IPR020802">
    <property type="entry name" value="TesA-like"/>
</dbReference>
<dbReference type="SMART" id="SM00823">
    <property type="entry name" value="PKS_PP"/>
    <property type="match status" value="1"/>
</dbReference>
<dbReference type="GO" id="GO:0044550">
    <property type="term" value="P:secondary metabolite biosynthetic process"/>
    <property type="evidence" value="ECO:0007669"/>
    <property type="project" value="TreeGrafter"/>
</dbReference>
<evidence type="ECO:0000313" key="9">
    <source>
        <dbReference type="EMBL" id="KAF2804120.1"/>
    </source>
</evidence>
<dbReference type="Gene3D" id="1.10.1200.10">
    <property type="entry name" value="ACP-like"/>
    <property type="match status" value="1"/>
</dbReference>
<gene>
    <name evidence="9 11" type="ORF">BDZ99DRAFT_511843</name>
</gene>
<dbReference type="SUPFAM" id="SSF55048">
    <property type="entry name" value="Probable ACP-binding domain of malonyl-CoA ACP transacylase"/>
    <property type="match status" value="1"/>
</dbReference>
<dbReference type="InterPro" id="IPR032088">
    <property type="entry name" value="SAT"/>
</dbReference>
<feature type="domain" description="Ketosynthase family 3 (KS3)" evidence="7">
    <location>
        <begin position="373"/>
        <end position="708"/>
    </location>
</feature>
<evidence type="ECO:0000259" key="6">
    <source>
        <dbReference type="PROSITE" id="PS50075"/>
    </source>
</evidence>
<dbReference type="SUPFAM" id="SSF53901">
    <property type="entry name" value="Thiolase-like"/>
    <property type="match status" value="2"/>
</dbReference>
<dbReference type="InterPro" id="IPR016035">
    <property type="entry name" value="Acyl_Trfase/lysoPLipase"/>
</dbReference>
<dbReference type="SMART" id="SM00825">
    <property type="entry name" value="PKS_KS"/>
    <property type="match status" value="1"/>
</dbReference>
<dbReference type="GO" id="GO:0006633">
    <property type="term" value="P:fatty acid biosynthetic process"/>
    <property type="evidence" value="ECO:0007669"/>
    <property type="project" value="TreeGrafter"/>
</dbReference>
<dbReference type="InterPro" id="IPR049900">
    <property type="entry name" value="PKS_mFAS_DH"/>
</dbReference>
<keyword evidence="10" id="KW-1185">Reference proteome</keyword>